<feature type="domain" description="Bulb-type lectin" evidence="11">
    <location>
        <begin position="220"/>
        <end position="282"/>
    </location>
</feature>
<evidence type="ECO:0000256" key="9">
    <source>
        <dbReference type="ARBA" id="ARBA00023180"/>
    </source>
</evidence>
<evidence type="ECO:0000259" key="11">
    <source>
        <dbReference type="Pfam" id="PF01453"/>
    </source>
</evidence>
<dbReference type="InterPro" id="IPR037128">
    <property type="entry name" value="Quinolinate_PRibosylTase_N_sf"/>
</dbReference>
<comment type="subcellular location">
    <subcellularLocation>
        <location evidence="1">Nucleus</location>
    </subcellularLocation>
</comment>
<keyword evidence="6" id="KW-0328">Glycosyltransferase</keyword>
<evidence type="ECO:0000256" key="6">
    <source>
        <dbReference type="ARBA" id="ARBA00022676"/>
    </source>
</evidence>
<proteinExistence type="inferred from homology"/>
<reference evidence="13 14" key="1">
    <citation type="submission" date="2019-09" db="EMBL/GenBank/DDBJ databases">
        <title>A chromosome-level genome assembly of the Chinese tupelo Nyssa sinensis.</title>
        <authorList>
            <person name="Yang X."/>
            <person name="Kang M."/>
            <person name="Yang Y."/>
            <person name="Xiong H."/>
            <person name="Wang M."/>
            <person name="Zhang Z."/>
            <person name="Wang Z."/>
            <person name="Wu H."/>
            <person name="Ma T."/>
            <person name="Liu J."/>
            <person name="Xi Z."/>
        </authorList>
    </citation>
    <scope>NUCLEOTIDE SEQUENCE [LARGE SCALE GENOMIC DNA]</scope>
    <source>
        <strain evidence="13">J267</strain>
        <tissue evidence="13">Leaf</tissue>
    </source>
</reference>
<keyword evidence="14" id="KW-1185">Reference proteome</keyword>
<dbReference type="AlphaFoldDB" id="A0A5J5BXT1"/>
<evidence type="ECO:0000256" key="8">
    <source>
        <dbReference type="ARBA" id="ARBA00022729"/>
    </source>
</evidence>
<evidence type="ECO:0000256" key="10">
    <source>
        <dbReference type="ARBA" id="ARBA00023242"/>
    </source>
</evidence>
<dbReference type="PANTHER" id="PTHR46765">
    <property type="entry name" value="P-LOOP CONTAINING NUCLEOSIDE TRIPHOSPHATE HYDROLASES SUPERFAMILY PROTEIN"/>
    <property type="match status" value="1"/>
</dbReference>
<dbReference type="PANTHER" id="PTHR46765:SF1">
    <property type="entry name" value="P-LOOP CONTAINING NUCLEOSIDE TRIPHOSPHATE HYDROLASES SUPERFAMILY PROTEIN"/>
    <property type="match status" value="1"/>
</dbReference>
<evidence type="ECO:0000256" key="3">
    <source>
        <dbReference type="ARBA" id="ARBA00009400"/>
    </source>
</evidence>
<keyword evidence="9" id="KW-0325">Glycoprotein</keyword>
<comment type="pathway">
    <text evidence="2">Cofactor biosynthesis; NAD(+) biosynthesis; nicotinate D-ribonucleotide from quinolinate: step 1/1.</text>
</comment>
<evidence type="ECO:0000256" key="4">
    <source>
        <dbReference type="ARBA" id="ARBA00011944"/>
    </source>
</evidence>
<keyword evidence="7" id="KW-0808">Transferase</keyword>
<dbReference type="Gene3D" id="3.90.1170.20">
    <property type="entry name" value="Quinolinate phosphoribosyl transferase, N-terminal domain"/>
    <property type="match status" value="1"/>
</dbReference>
<dbReference type="InterPro" id="IPR001480">
    <property type="entry name" value="Bulb-type_lectin_dom"/>
</dbReference>
<keyword evidence="5" id="KW-0662">Pyridine nucleotide biosynthesis</keyword>
<gene>
    <name evidence="13" type="ORF">F0562_003692</name>
</gene>
<evidence type="ECO:0000259" key="12">
    <source>
        <dbReference type="Pfam" id="PF02749"/>
    </source>
</evidence>
<dbReference type="EC" id="2.4.2.19" evidence="4"/>
<keyword evidence="10" id="KW-0539">Nucleus</keyword>
<dbReference type="InterPro" id="IPR053016">
    <property type="entry name" value="CTF18-RFC_complex"/>
</dbReference>
<accession>A0A5J5BXT1</accession>
<dbReference type="Proteomes" id="UP000325577">
    <property type="component" value="Linkage Group LG1"/>
</dbReference>
<dbReference type="SUPFAM" id="SSF54675">
    <property type="entry name" value="Nicotinate/Quinolinate PRTase N-terminal domain-like"/>
    <property type="match status" value="1"/>
</dbReference>
<evidence type="ECO:0000256" key="2">
    <source>
        <dbReference type="ARBA" id="ARBA00004893"/>
    </source>
</evidence>
<comment type="similarity">
    <text evidence="3">Belongs to the NadC/ModD family.</text>
</comment>
<dbReference type="OrthoDB" id="10067394at2759"/>
<evidence type="ECO:0000313" key="13">
    <source>
        <dbReference type="EMBL" id="KAA8547444.1"/>
    </source>
</evidence>
<sequence>MIIMSARTTNLQVSLEPMLVKPHSHPTYDLKGIIKLTLAEDAGDRGDVTCMATIPTDMEVEAHFLVKEDGIIMGITLAEMVFNEVDPLLKVEWLKKDGDYVHKGLQFGKVHGRAHNIVVAESVVLNFMQRMSGIATLTKLDINSQVVGRKDISKSVFDIWKEIFLKRKLKWERKSGNSCSSMSNEFEFLNSLISNLGDYDLILDGIHENILQLHYHDPVMQKTDLVAQLLDSGNLMVRDANDDNPKNFMWQSFDYPSDTILLGMKLRKNLATGLAWYMSLWKSIDDPFPGDFAYRYNSRG</sequence>
<name>A0A5J5BXT1_9ASTE</name>
<protein>
    <recommendedName>
        <fullName evidence="4">nicotinate-nucleotide diphosphorylase (carboxylating)</fullName>
        <ecNumber evidence="4">2.4.2.19</ecNumber>
    </recommendedName>
</protein>
<dbReference type="EMBL" id="CM018032">
    <property type="protein sequence ID" value="KAA8547444.1"/>
    <property type="molecule type" value="Genomic_DNA"/>
</dbReference>
<dbReference type="SUPFAM" id="SSF51110">
    <property type="entry name" value="alpha-D-mannose-specific plant lectins"/>
    <property type="match status" value="1"/>
</dbReference>
<organism evidence="13 14">
    <name type="scientific">Nyssa sinensis</name>
    <dbReference type="NCBI Taxonomy" id="561372"/>
    <lineage>
        <taxon>Eukaryota</taxon>
        <taxon>Viridiplantae</taxon>
        <taxon>Streptophyta</taxon>
        <taxon>Embryophyta</taxon>
        <taxon>Tracheophyta</taxon>
        <taxon>Spermatophyta</taxon>
        <taxon>Magnoliopsida</taxon>
        <taxon>eudicotyledons</taxon>
        <taxon>Gunneridae</taxon>
        <taxon>Pentapetalae</taxon>
        <taxon>asterids</taxon>
        <taxon>Cornales</taxon>
        <taxon>Nyssaceae</taxon>
        <taxon>Nyssa</taxon>
    </lineage>
</organism>
<dbReference type="GO" id="GO:0004514">
    <property type="term" value="F:nicotinate-nucleotide diphosphorylase (carboxylating) activity"/>
    <property type="evidence" value="ECO:0007669"/>
    <property type="project" value="UniProtKB-EC"/>
</dbReference>
<evidence type="ECO:0000313" key="14">
    <source>
        <dbReference type="Proteomes" id="UP000325577"/>
    </source>
</evidence>
<dbReference type="FunFam" id="3.90.1170.20:FF:000001">
    <property type="entry name" value="Nicotinate-nucleotide diphosphorylase (Carboxylating)"/>
    <property type="match status" value="1"/>
</dbReference>
<dbReference type="Pfam" id="PF01453">
    <property type="entry name" value="B_lectin"/>
    <property type="match status" value="1"/>
</dbReference>
<dbReference type="InterPro" id="IPR036426">
    <property type="entry name" value="Bulb-type_lectin_dom_sf"/>
</dbReference>
<dbReference type="Pfam" id="PF02749">
    <property type="entry name" value="QRPTase_N"/>
    <property type="match status" value="1"/>
</dbReference>
<evidence type="ECO:0000256" key="1">
    <source>
        <dbReference type="ARBA" id="ARBA00004123"/>
    </source>
</evidence>
<evidence type="ECO:0000256" key="5">
    <source>
        <dbReference type="ARBA" id="ARBA00022642"/>
    </source>
</evidence>
<evidence type="ECO:0000256" key="7">
    <source>
        <dbReference type="ARBA" id="ARBA00022679"/>
    </source>
</evidence>
<dbReference type="GO" id="GO:0005634">
    <property type="term" value="C:nucleus"/>
    <property type="evidence" value="ECO:0007669"/>
    <property type="project" value="UniProtKB-SubCell"/>
</dbReference>
<dbReference type="InterPro" id="IPR022412">
    <property type="entry name" value="Quinolinate_PRibosylTrfase_N"/>
</dbReference>
<keyword evidence="8" id="KW-0732">Signal</keyword>
<feature type="domain" description="Quinolinate phosphoribosyl transferase N-terminal" evidence="12">
    <location>
        <begin position="47"/>
        <end position="132"/>
    </location>
</feature>
<dbReference type="GO" id="GO:0019363">
    <property type="term" value="P:pyridine nucleotide biosynthetic process"/>
    <property type="evidence" value="ECO:0007669"/>
    <property type="project" value="UniProtKB-KW"/>
</dbReference>